<proteinExistence type="predicted"/>
<dbReference type="SMART" id="SM00322">
    <property type="entry name" value="KH"/>
    <property type="match status" value="1"/>
</dbReference>
<sequence length="590" mass="66285">MTSLDDITVTNMDDDQINNNDNQQQHINDQDIMVKKLLDFINEDDNDHNDDSIDQQQQRKEDICKKLDFMMETKMKNDTNNNDLIDISTTMNNEDKFDNVNDNDDHHSPKQQQQVDEQTTIIMMNGNANVNGGDEEIIIKNDNDNTPSSSIATTSISSTTTTTNTLSSSSTINALDKITQRKSLDYLKELFNDRERLSLMPLGLFSHTLRLLDQEIQRVRTSLIHIDGCSVDERKPLQLPEPDGAIIQRTTRISIPVDQYPEHNFVGRIIGPRGLTIQELEVDCGCKLYVRGKGSLRNKEKEEKLRGQPNWEHLNDDLHVMIVVEDSINRAEIKLNYARDQIQKLIDSVIMQKDDFKMRQLAELAILNDKFNTKKSSSANHPKNNRHNLMSTTNGGIGHAKNPHLTSSSTTTTTSIPNCLLIDTLSGGSFGGGGQQQTTTTSQTSPQSSLAALFNHPQLIGSTSQYQQPSSIQQPLSSSSQPLYPGQLSSSPVFNLEQTLLNNQHLHLAQLAAQQQQQQHPTNALNQDLFAVMAAAAGLHGYGVGGIGANAAMISDPNLLYNHYQQQQQQRQSRYHPYYHMNIKRKHHTE</sequence>
<evidence type="ECO:0000256" key="3">
    <source>
        <dbReference type="SAM" id="MobiDB-lite"/>
    </source>
</evidence>
<evidence type="ECO:0000259" key="4">
    <source>
        <dbReference type="SMART" id="SM00322"/>
    </source>
</evidence>
<dbReference type="InterPro" id="IPR032377">
    <property type="entry name" value="STAR_dimer"/>
</dbReference>
<feature type="compositionally biased region" description="Polar residues" evidence="3">
    <location>
        <begin position="374"/>
        <end position="394"/>
    </location>
</feature>
<dbReference type="EMBL" id="NJHN03000121">
    <property type="protein sequence ID" value="KAH9413322.1"/>
    <property type="molecule type" value="Genomic_DNA"/>
</dbReference>
<dbReference type="Proteomes" id="UP000887458">
    <property type="component" value="Unassembled WGS sequence"/>
</dbReference>
<dbReference type="Pfam" id="PF22675">
    <property type="entry name" value="KH-I_KHDC4-BBP"/>
    <property type="match status" value="1"/>
</dbReference>
<gene>
    <name evidence="5" type="ORF">DERP_007798</name>
</gene>
<feature type="compositionally biased region" description="Basic and acidic residues" evidence="3">
    <location>
        <begin position="94"/>
        <end position="108"/>
    </location>
</feature>
<feature type="region of interest" description="Disordered" evidence="3">
    <location>
        <begin position="94"/>
        <end position="113"/>
    </location>
</feature>
<dbReference type="PANTHER" id="PTHR11208:SF125">
    <property type="entry name" value="KH DOMAIN-CONTAINING RNA-BINDING PROTEIN QKI"/>
    <property type="match status" value="1"/>
</dbReference>
<keyword evidence="1" id="KW-0217">Developmental protein</keyword>
<feature type="compositionally biased region" description="Low complexity" evidence="3">
    <location>
        <begin position="17"/>
        <end position="27"/>
    </location>
</feature>
<dbReference type="InterPro" id="IPR036612">
    <property type="entry name" value="KH_dom_type_1_sf"/>
</dbReference>
<feature type="region of interest" description="Disordered" evidence="3">
    <location>
        <begin position="373"/>
        <end position="412"/>
    </location>
</feature>
<protein>
    <recommendedName>
        <fullName evidence="4">K Homology domain-containing protein</fullName>
    </recommendedName>
</protein>
<reference evidence="5 6" key="2">
    <citation type="journal article" date="2022" name="Mol. Biol. Evol.">
        <title>Comparative Genomics Reveals Insights into the Divergent Evolution of Astigmatic Mites and Household Pest Adaptations.</title>
        <authorList>
            <person name="Xiong Q."/>
            <person name="Wan A.T."/>
            <person name="Liu X."/>
            <person name="Fung C.S."/>
            <person name="Xiao X."/>
            <person name="Malainual N."/>
            <person name="Hou J."/>
            <person name="Wang L."/>
            <person name="Wang M."/>
            <person name="Yang K.Y."/>
            <person name="Cui Y."/>
            <person name="Leung E.L."/>
            <person name="Nong W."/>
            <person name="Shin S.K."/>
            <person name="Au S.W."/>
            <person name="Jeong K.Y."/>
            <person name="Chew F.T."/>
            <person name="Hui J.H."/>
            <person name="Leung T.F."/>
            <person name="Tungtrongchitr A."/>
            <person name="Zhong N."/>
            <person name="Liu Z."/>
            <person name="Tsui S.K."/>
        </authorList>
    </citation>
    <scope>NUCLEOTIDE SEQUENCE [LARGE SCALE GENOMIC DNA]</scope>
    <source>
        <strain evidence="5">Derp</strain>
    </source>
</reference>
<dbReference type="CDD" id="cd22383">
    <property type="entry name" value="KH-I_Hqk_like"/>
    <property type="match status" value="1"/>
</dbReference>
<organism evidence="5 6">
    <name type="scientific">Dermatophagoides pteronyssinus</name>
    <name type="common">European house dust mite</name>
    <dbReference type="NCBI Taxonomy" id="6956"/>
    <lineage>
        <taxon>Eukaryota</taxon>
        <taxon>Metazoa</taxon>
        <taxon>Ecdysozoa</taxon>
        <taxon>Arthropoda</taxon>
        <taxon>Chelicerata</taxon>
        <taxon>Arachnida</taxon>
        <taxon>Acari</taxon>
        <taxon>Acariformes</taxon>
        <taxon>Sarcoptiformes</taxon>
        <taxon>Astigmata</taxon>
        <taxon>Psoroptidia</taxon>
        <taxon>Analgoidea</taxon>
        <taxon>Pyroglyphidae</taxon>
        <taxon>Dermatophagoidinae</taxon>
        <taxon>Dermatophagoides</taxon>
    </lineage>
</organism>
<dbReference type="InterPro" id="IPR004087">
    <property type="entry name" value="KH_dom"/>
</dbReference>
<dbReference type="SUPFAM" id="SSF54791">
    <property type="entry name" value="Eukaryotic type KH-domain (KH-domain type I)"/>
    <property type="match status" value="1"/>
</dbReference>
<accession>A0ABQ8ISZ7</accession>
<evidence type="ECO:0000313" key="6">
    <source>
        <dbReference type="Proteomes" id="UP000887458"/>
    </source>
</evidence>
<feature type="region of interest" description="Disordered" evidence="3">
    <location>
        <begin position="464"/>
        <end position="484"/>
    </location>
</feature>
<name>A0ABQ8ISZ7_DERPT</name>
<evidence type="ECO:0000256" key="2">
    <source>
        <dbReference type="ARBA" id="ARBA00022884"/>
    </source>
</evidence>
<dbReference type="InterPro" id="IPR055256">
    <property type="entry name" value="KH_1_KHDC4/BBP-like"/>
</dbReference>
<evidence type="ECO:0000313" key="5">
    <source>
        <dbReference type="EMBL" id="KAH9413322.1"/>
    </source>
</evidence>
<feature type="region of interest" description="Disordered" evidence="3">
    <location>
        <begin position="1"/>
        <end position="28"/>
    </location>
</feature>
<reference evidence="5 6" key="1">
    <citation type="journal article" date="2018" name="J. Allergy Clin. Immunol.">
        <title>High-quality assembly of Dermatophagoides pteronyssinus genome and transcriptome reveals a wide range of novel allergens.</title>
        <authorList>
            <person name="Liu X.Y."/>
            <person name="Yang K.Y."/>
            <person name="Wang M.Q."/>
            <person name="Kwok J.S."/>
            <person name="Zeng X."/>
            <person name="Yang Z."/>
            <person name="Xiao X.J."/>
            <person name="Lau C.P."/>
            <person name="Li Y."/>
            <person name="Huang Z.M."/>
            <person name="Ba J.G."/>
            <person name="Yim A.K."/>
            <person name="Ouyang C.Y."/>
            <person name="Ngai S.M."/>
            <person name="Chan T.F."/>
            <person name="Leung E.L."/>
            <person name="Liu L."/>
            <person name="Liu Z.G."/>
            <person name="Tsui S.K."/>
        </authorList>
    </citation>
    <scope>NUCLEOTIDE SEQUENCE [LARGE SCALE GENOMIC DNA]</scope>
    <source>
        <strain evidence="5">Derp</strain>
    </source>
</reference>
<keyword evidence="2" id="KW-0694">RNA-binding</keyword>
<comment type="caution">
    <text evidence="5">The sequence shown here is derived from an EMBL/GenBank/DDBJ whole genome shotgun (WGS) entry which is preliminary data.</text>
</comment>
<dbReference type="Pfam" id="PF16544">
    <property type="entry name" value="STAR_dimer"/>
    <property type="match status" value="1"/>
</dbReference>
<dbReference type="Gene3D" id="3.30.1370.10">
    <property type="entry name" value="K Homology domain, type 1"/>
    <property type="match status" value="1"/>
</dbReference>
<evidence type="ECO:0000256" key="1">
    <source>
        <dbReference type="ARBA" id="ARBA00022473"/>
    </source>
</evidence>
<feature type="domain" description="K Homology" evidence="4">
    <location>
        <begin position="247"/>
        <end position="347"/>
    </location>
</feature>
<keyword evidence="6" id="KW-1185">Reference proteome</keyword>
<dbReference type="InterPro" id="IPR045071">
    <property type="entry name" value="BBP-like"/>
</dbReference>
<dbReference type="Gene3D" id="1.20.5.4010">
    <property type="match status" value="1"/>
</dbReference>
<dbReference type="PANTHER" id="PTHR11208">
    <property type="entry name" value="RNA-BINDING PROTEIN RELATED"/>
    <property type="match status" value="1"/>
</dbReference>
<feature type="compositionally biased region" description="Polar residues" evidence="3">
    <location>
        <begin position="1"/>
        <end position="11"/>
    </location>
</feature>